<feature type="transmembrane region" description="Helical" evidence="1">
    <location>
        <begin position="32"/>
        <end position="51"/>
    </location>
</feature>
<proteinExistence type="predicted"/>
<reference evidence="2" key="1">
    <citation type="journal article" date="2020" name="Nature">
        <title>Giant virus diversity and host interactions through global metagenomics.</title>
        <authorList>
            <person name="Schulz F."/>
            <person name="Roux S."/>
            <person name="Paez-Espino D."/>
            <person name="Jungbluth S."/>
            <person name="Walsh D.A."/>
            <person name="Denef V.J."/>
            <person name="McMahon K.D."/>
            <person name="Konstantinidis K.T."/>
            <person name="Eloe-Fadrosh E.A."/>
            <person name="Kyrpides N.C."/>
            <person name="Woyke T."/>
        </authorList>
    </citation>
    <scope>NUCLEOTIDE SEQUENCE</scope>
    <source>
        <strain evidence="2">GVMAG-M-3300023184-177</strain>
    </source>
</reference>
<protein>
    <submittedName>
        <fullName evidence="2">Uncharacterized protein</fullName>
    </submittedName>
</protein>
<accession>A0A6C0HW42</accession>
<dbReference type="AlphaFoldDB" id="A0A6C0HW42"/>
<keyword evidence="1" id="KW-1133">Transmembrane helix</keyword>
<keyword evidence="1" id="KW-0812">Transmembrane</keyword>
<name>A0A6C0HW42_9ZZZZ</name>
<evidence type="ECO:0000313" key="2">
    <source>
        <dbReference type="EMBL" id="QHT84366.1"/>
    </source>
</evidence>
<keyword evidence="1" id="KW-0472">Membrane</keyword>
<sequence length="319" mass="35495">MSHQNIIEDTLKDESDYTLIEKIKKMIMNNKIKIIIILSVSVLIIIIIYLIKNTKSTDTSLPEPVITKKIRTISPNSIIYQTRPTVTQTTSSTSAPTVPNISSSFNSISLGTNELTSFINLINYDLLQLVSTSSITISATISNLTSGTFNIYIGSYKTNIFDTKYDQSPLYGLLIFFNPNLTSGFGFRRRAYNIIDHIVLQQTMKNTTNLLNQTGTYNVEVVLSNFNNVRGTFSGIDAKNNTGAPNEFVSYPILTTATKYCNIKMTITNISNNEVYTIPDTITWYNGLNFNNILFNSGSGTSPNGSLTISKFKTTIKQV</sequence>
<organism evidence="2">
    <name type="scientific">viral metagenome</name>
    <dbReference type="NCBI Taxonomy" id="1070528"/>
    <lineage>
        <taxon>unclassified sequences</taxon>
        <taxon>metagenomes</taxon>
        <taxon>organismal metagenomes</taxon>
    </lineage>
</organism>
<dbReference type="EMBL" id="MN740017">
    <property type="protein sequence ID" value="QHT84366.1"/>
    <property type="molecule type" value="Genomic_DNA"/>
</dbReference>
<evidence type="ECO:0000256" key="1">
    <source>
        <dbReference type="SAM" id="Phobius"/>
    </source>
</evidence>